<dbReference type="HOGENOM" id="CLU_074761_0_1_12"/>
<dbReference type="AlphaFoldDB" id="G8QZ08"/>
<evidence type="ECO:0000313" key="5">
    <source>
        <dbReference type="Proteomes" id="UP000005632"/>
    </source>
</evidence>
<dbReference type="GO" id="GO:0016791">
    <property type="term" value="F:phosphatase activity"/>
    <property type="evidence" value="ECO:0007669"/>
    <property type="project" value="TreeGrafter"/>
</dbReference>
<dbReference type="eggNOG" id="COG0639">
    <property type="taxonomic scope" value="Bacteria"/>
</dbReference>
<dbReference type="PANTHER" id="PTHR42850:SF2">
    <property type="entry name" value="BLL5683 PROTEIN"/>
    <property type="match status" value="1"/>
</dbReference>
<keyword evidence="5" id="KW-1185">Reference proteome</keyword>
<name>G8QZ08_SPHPG</name>
<keyword evidence="2" id="KW-0479">Metal-binding</keyword>
<dbReference type="PIRSF" id="PIRSF000883">
    <property type="entry name" value="Pesterase_MJ0912"/>
    <property type="match status" value="1"/>
</dbReference>
<evidence type="ECO:0000256" key="2">
    <source>
        <dbReference type="RuleBase" id="RU362039"/>
    </source>
</evidence>
<comment type="cofactor">
    <cofactor evidence="2">
        <name>a divalent metal cation</name>
        <dbReference type="ChEBI" id="CHEBI:60240"/>
    </cofactor>
</comment>
<proteinExistence type="inferred from homology"/>
<dbReference type="Pfam" id="PF12850">
    <property type="entry name" value="Metallophos_2"/>
    <property type="match status" value="1"/>
</dbReference>
<evidence type="ECO:0000256" key="1">
    <source>
        <dbReference type="ARBA" id="ARBA00008950"/>
    </source>
</evidence>
<dbReference type="GO" id="GO:0046872">
    <property type="term" value="F:metal ion binding"/>
    <property type="evidence" value="ECO:0007669"/>
    <property type="project" value="UniProtKB-KW"/>
</dbReference>
<dbReference type="NCBIfam" id="TIGR00040">
    <property type="entry name" value="yfcE"/>
    <property type="match status" value="1"/>
</dbReference>
<dbReference type="KEGG" id="sgp:SpiGrapes_3120"/>
<dbReference type="InterPro" id="IPR024654">
    <property type="entry name" value="Calcineurin-like_PHP_lpxH"/>
</dbReference>
<dbReference type="Proteomes" id="UP000005632">
    <property type="component" value="Chromosome"/>
</dbReference>
<protein>
    <recommendedName>
        <fullName evidence="2">Phosphoesterase</fullName>
        <ecNumber evidence="2">3.1.4.-</ecNumber>
    </recommendedName>
</protein>
<accession>G8QZ08</accession>
<feature type="domain" description="Calcineurin-like phosphoesterase" evidence="3">
    <location>
        <begin position="1"/>
        <end position="198"/>
    </location>
</feature>
<comment type="similarity">
    <text evidence="1 2">Belongs to the metallophosphoesterase superfamily. YfcE family.</text>
</comment>
<organism evidence="4 5">
    <name type="scientific">Sphaerochaeta pleomorpha (strain ATCC BAA-1885 / DSM 22778 / Grapes)</name>
    <dbReference type="NCBI Taxonomy" id="158190"/>
    <lineage>
        <taxon>Bacteria</taxon>
        <taxon>Pseudomonadati</taxon>
        <taxon>Spirochaetota</taxon>
        <taxon>Spirochaetia</taxon>
        <taxon>Spirochaetales</taxon>
        <taxon>Sphaerochaetaceae</taxon>
        <taxon>Sphaerochaeta</taxon>
    </lineage>
</organism>
<evidence type="ECO:0000313" key="4">
    <source>
        <dbReference type="EMBL" id="AEV30867.1"/>
    </source>
</evidence>
<dbReference type="InterPro" id="IPR029052">
    <property type="entry name" value="Metallo-depent_PP-like"/>
</dbReference>
<dbReference type="STRING" id="158190.SpiGrapes_3120"/>
<dbReference type="InterPro" id="IPR000979">
    <property type="entry name" value="Phosphodiesterase_MJ0936/Vps29"/>
</dbReference>
<dbReference type="OrthoDB" id="9800565at2"/>
<dbReference type="SUPFAM" id="SSF56300">
    <property type="entry name" value="Metallo-dependent phosphatases"/>
    <property type="match status" value="1"/>
</dbReference>
<evidence type="ECO:0000259" key="3">
    <source>
        <dbReference type="Pfam" id="PF12850"/>
    </source>
</evidence>
<dbReference type="InterPro" id="IPR011152">
    <property type="entry name" value="Pesterase_MJ0912"/>
</dbReference>
<dbReference type="EMBL" id="CP003155">
    <property type="protein sequence ID" value="AEV30867.1"/>
    <property type="molecule type" value="Genomic_DNA"/>
</dbReference>
<dbReference type="GO" id="GO:0005737">
    <property type="term" value="C:cytoplasm"/>
    <property type="evidence" value="ECO:0007669"/>
    <property type="project" value="TreeGrafter"/>
</dbReference>
<gene>
    <name evidence="4" type="ordered locus">SpiGrapes_3120</name>
</gene>
<dbReference type="PANTHER" id="PTHR42850">
    <property type="entry name" value="METALLOPHOSPHOESTERASE"/>
    <property type="match status" value="1"/>
</dbReference>
<dbReference type="CDD" id="cd00838">
    <property type="entry name" value="MPP_superfamily"/>
    <property type="match status" value="1"/>
</dbReference>
<dbReference type="Gene3D" id="3.60.21.10">
    <property type="match status" value="1"/>
</dbReference>
<dbReference type="RefSeq" id="WP_014271706.1">
    <property type="nucleotide sequence ID" value="NC_016633.1"/>
</dbReference>
<dbReference type="EC" id="3.1.4.-" evidence="2"/>
<dbReference type="InterPro" id="IPR050126">
    <property type="entry name" value="Ap4A_hydrolase"/>
</dbReference>
<sequence>MKIAFISDIHGNLQAFEAVVKDFTKEHVEAVIFLGDLIFYGLYPRQCYDLLVSLHPICCIKGNTDANLEELETFVPVSPQERILYENIQFCNEQLSPEAKVTIASWPIAKRITLENEEILVCHGSPYHFKDQLSLQSRQLEELAARIEKEPVNHIYCGHTHIPQIFSLKEKRIVNAGAVGYSFDRDNRASYCLTTIEKGQWENMIKRVEYPVDEYAKEVLAIPRFGHNLWYILKQGTFEKKL</sequence>
<reference evidence="4 5" key="1">
    <citation type="submission" date="2011-11" db="EMBL/GenBank/DDBJ databases">
        <title>Complete sequence of Spirochaeta sp. grapes.</title>
        <authorList>
            <consortium name="US DOE Joint Genome Institute"/>
            <person name="Lucas S."/>
            <person name="Han J."/>
            <person name="Lapidus A."/>
            <person name="Cheng J.-F."/>
            <person name="Goodwin L."/>
            <person name="Pitluck S."/>
            <person name="Peters L."/>
            <person name="Ovchinnikova G."/>
            <person name="Munk A.C."/>
            <person name="Detter J.C."/>
            <person name="Han C."/>
            <person name="Tapia R."/>
            <person name="Land M."/>
            <person name="Hauser L."/>
            <person name="Kyrpides N."/>
            <person name="Ivanova N."/>
            <person name="Pagani I."/>
            <person name="Ritalahtilisa K."/>
            <person name="Loeffler F."/>
            <person name="Woyke T."/>
        </authorList>
    </citation>
    <scope>NUCLEOTIDE SEQUENCE [LARGE SCALE GENOMIC DNA]</scope>
    <source>
        <strain evidence="5">ATCC BAA-1885 / DSM 22778 / Grapes</strain>
    </source>
</reference>